<evidence type="ECO:0000313" key="3">
    <source>
        <dbReference type="Proteomes" id="UP000824120"/>
    </source>
</evidence>
<dbReference type="SUPFAM" id="SSF81383">
    <property type="entry name" value="F-box domain"/>
    <property type="match status" value="1"/>
</dbReference>
<evidence type="ECO:0000313" key="2">
    <source>
        <dbReference type="EMBL" id="KAG5581767.1"/>
    </source>
</evidence>
<gene>
    <name evidence="2" type="ORF">H5410_052394</name>
</gene>
<feature type="non-terminal residue" evidence="2">
    <location>
        <position position="305"/>
    </location>
</feature>
<dbReference type="Proteomes" id="UP000824120">
    <property type="component" value="Chromosome 10"/>
</dbReference>
<dbReference type="Pfam" id="PF00646">
    <property type="entry name" value="F-box"/>
    <property type="match status" value="1"/>
</dbReference>
<dbReference type="PROSITE" id="PS50181">
    <property type="entry name" value="FBOX"/>
    <property type="match status" value="1"/>
</dbReference>
<organism evidence="2 3">
    <name type="scientific">Solanum commersonii</name>
    <name type="common">Commerson's wild potato</name>
    <name type="synonym">Commerson's nightshade</name>
    <dbReference type="NCBI Taxonomy" id="4109"/>
    <lineage>
        <taxon>Eukaryota</taxon>
        <taxon>Viridiplantae</taxon>
        <taxon>Streptophyta</taxon>
        <taxon>Embryophyta</taxon>
        <taxon>Tracheophyta</taxon>
        <taxon>Spermatophyta</taxon>
        <taxon>Magnoliopsida</taxon>
        <taxon>eudicotyledons</taxon>
        <taxon>Gunneridae</taxon>
        <taxon>Pentapetalae</taxon>
        <taxon>asterids</taxon>
        <taxon>lamiids</taxon>
        <taxon>Solanales</taxon>
        <taxon>Solanaceae</taxon>
        <taxon>Solanoideae</taxon>
        <taxon>Solaneae</taxon>
        <taxon>Solanum</taxon>
    </lineage>
</organism>
<name>A0A9J5X236_SOLCO</name>
<dbReference type="OrthoDB" id="851733at2759"/>
<accession>A0A9J5X236</accession>
<comment type="caution">
    <text evidence="2">The sequence shown here is derived from an EMBL/GenBank/DDBJ whole genome shotgun (WGS) entry which is preliminary data.</text>
</comment>
<evidence type="ECO:0000259" key="1">
    <source>
        <dbReference type="PROSITE" id="PS50181"/>
    </source>
</evidence>
<reference evidence="2 3" key="1">
    <citation type="submission" date="2020-09" db="EMBL/GenBank/DDBJ databases">
        <title>De no assembly of potato wild relative species, Solanum commersonii.</title>
        <authorList>
            <person name="Cho K."/>
        </authorList>
    </citation>
    <scope>NUCLEOTIDE SEQUENCE [LARGE SCALE GENOMIC DNA]</scope>
    <source>
        <strain evidence="2">LZ3.2</strain>
        <tissue evidence="2">Leaf</tissue>
    </source>
</reference>
<dbReference type="EMBL" id="JACXVP010000010">
    <property type="protein sequence ID" value="KAG5581767.1"/>
    <property type="molecule type" value="Genomic_DNA"/>
</dbReference>
<feature type="domain" description="F-box" evidence="1">
    <location>
        <begin position="22"/>
        <end position="68"/>
    </location>
</feature>
<dbReference type="InterPro" id="IPR001810">
    <property type="entry name" value="F-box_dom"/>
</dbReference>
<dbReference type="PANTHER" id="PTHR31672">
    <property type="entry name" value="BNACNNG10540D PROTEIN"/>
    <property type="match status" value="1"/>
</dbReference>
<dbReference type="PANTHER" id="PTHR31672:SF13">
    <property type="entry name" value="F-BOX PROTEIN CPR30-LIKE"/>
    <property type="match status" value="1"/>
</dbReference>
<keyword evidence="3" id="KW-1185">Reference proteome</keyword>
<sequence length="305" mass="35107">MESKVEEGSHQQPKGMEPTNCVEFSSILPPELITEILSRLPVKSLLKFRSVLKFWLALISSPEFINTHLSIYNKDQRHHRLMLGPVIELSDLNYPMKDKCKEGFSVGSINGLICVVHGLRLPIHLFLWNPSIRKYKKLPNSRHKFRYDDHIYGFGYDVVDIFVFMEFRLILTSKYIGKLHWITSAIYDNVRKRRGITSFSLADENWGKVEKPCYGGRSSFSELGGLGSDLSGFSHFQTIGVDVWVMKEYGLTVSWTKLCTITYPKLKRSLLFPSVFLSNNGDVLVVYESMFIIYNPKDDSFKCPK</sequence>
<dbReference type="AlphaFoldDB" id="A0A9J5X236"/>
<dbReference type="Gene3D" id="1.20.1280.50">
    <property type="match status" value="1"/>
</dbReference>
<dbReference type="InterPro" id="IPR050796">
    <property type="entry name" value="SCF_F-box_component"/>
</dbReference>
<dbReference type="SMART" id="SM00256">
    <property type="entry name" value="FBOX"/>
    <property type="match status" value="1"/>
</dbReference>
<protein>
    <recommendedName>
        <fullName evidence="1">F-box domain-containing protein</fullName>
    </recommendedName>
</protein>
<proteinExistence type="predicted"/>
<dbReference type="InterPro" id="IPR036047">
    <property type="entry name" value="F-box-like_dom_sf"/>
</dbReference>
<dbReference type="CDD" id="cd22157">
    <property type="entry name" value="F-box_AtFBW1-like"/>
    <property type="match status" value="1"/>
</dbReference>